<feature type="modified residue" description="4-aspartylphosphate" evidence="3">
    <location>
        <position position="381"/>
    </location>
</feature>
<evidence type="ECO:0000256" key="1">
    <source>
        <dbReference type="ARBA" id="ARBA00022553"/>
    </source>
</evidence>
<dbReference type="Gene3D" id="3.40.50.2300">
    <property type="match status" value="1"/>
</dbReference>
<keyword evidence="1 3" id="KW-0597">Phosphoprotein</keyword>
<dbReference type="PANTHER" id="PTHR45339">
    <property type="entry name" value="HYBRID SIGNAL TRANSDUCTION HISTIDINE KINASE J"/>
    <property type="match status" value="1"/>
</dbReference>
<dbReference type="PROSITE" id="PS50110">
    <property type="entry name" value="RESPONSE_REGULATORY"/>
    <property type="match status" value="1"/>
</dbReference>
<evidence type="ECO:0000259" key="5">
    <source>
        <dbReference type="PROSITE" id="PS50110"/>
    </source>
</evidence>
<accession>A0ABV7LRF6</accession>
<dbReference type="Pfam" id="PF00072">
    <property type="entry name" value="Response_reg"/>
    <property type="match status" value="1"/>
</dbReference>
<proteinExistence type="predicted"/>
<keyword evidence="4" id="KW-0472">Membrane</keyword>
<dbReference type="InterPro" id="IPR011006">
    <property type="entry name" value="CheY-like_superfamily"/>
</dbReference>
<dbReference type="SUPFAM" id="SSF52172">
    <property type="entry name" value="CheY-like"/>
    <property type="match status" value="1"/>
</dbReference>
<feature type="transmembrane region" description="Helical" evidence="4">
    <location>
        <begin position="53"/>
        <end position="76"/>
    </location>
</feature>
<sequence>MRVETRTDSLWRWLIWPTLWPLLLVQAGLVVLCALAWVVLWQSAMPAQQSWRALSWLILALLVGTSLIVTTFLLLLRHRLQRWEVALGVPFERLERVLRELQKELPPWLKSRRLVPARTTGEGPVTRLESLLDVLETVLNRFAERPHLMQMLERLSRPAFIARHDCLVAANSAFEQLVGRSLGEMRGLDLQYLIRRDDKGQGSSVVRLHDSKGGWQTFRLSSLVDGHGHALGILEDVNDQQQRLAQLTLSRDRAREESRLKSSYLILLQHELDVVINDLGRHLDVCQSPEQHGILRERLADLAILVANLTGPSPIDGDDAEPSQAASEVRARILIVDDGPVNTMLARRVLEAEGLGVDTAQSGEQALELAAREHYDLVFMDIYMPDLDGVETSRRWRHQEEQGGGAIPSVLVALTANASTVDRERFFSAGMDDFLPKPYRPQALLDMVGRWLPDALEDRQQ</sequence>
<evidence type="ECO:0000256" key="3">
    <source>
        <dbReference type="PROSITE-ProRule" id="PRU00169"/>
    </source>
</evidence>
<name>A0ABV7LRF6_9GAMM</name>
<dbReference type="InterPro" id="IPR001789">
    <property type="entry name" value="Sig_transdc_resp-reg_receiver"/>
</dbReference>
<keyword evidence="7" id="KW-1185">Reference proteome</keyword>
<organism evidence="6 7">
    <name type="scientific">Litchfieldella rifensis</name>
    <dbReference type="NCBI Taxonomy" id="762643"/>
    <lineage>
        <taxon>Bacteria</taxon>
        <taxon>Pseudomonadati</taxon>
        <taxon>Pseudomonadota</taxon>
        <taxon>Gammaproteobacteria</taxon>
        <taxon>Oceanospirillales</taxon>
        <taxon>Halomonadaceae</taxon>
        <taxon>Litchfieldella</taxon>
    </lineage>
</organism>
<protein>
    <submittedName>
        <fullName evidence="6">Response regulator</fullName>
    </submittedName>
</protein>
<dbReference type="Proteomes" id="UP001595579">
    <property type="component" value="Unassembled WGS sequence"/>
</dbReference>
<dbReference type="EMBL" id="JBHRUG010000029">
    <property type="protein sequence ID" value="MFC3284816.1"/>
    <property type="molecule type" value="Genomic_DNA"/>
</dbReference>
<evidence type="ECO:0000313" key="6">
    <source>
        <dbReference type="EMBL" id="MFC3284816.1"/>
    </source>
</evidence>
<dbReference type="PANTHER" id="PTHR45339:SF1">
    <property type="entry name" value="HYBRID SIGNAL TRANSDUCTION HISTIDINE KINASE J"/>
    <property type="match status" value="1"/>
</dbReference>
<keyword evidence="4" id="KW-1133">Transmembrane helix</keyword>
<evidence type="ECO:0000256" key="2">
    <source>
        <dbReference type="ARBA" id="ARBA00023012"/>
    </source>
</evidence>
<evidence type="ECO:0000313" key="7">
    <source>
        <dbReference type="Proteomes" id="UP001595579"/>
    </source>
</evidence>
<feature type="domain" description="Response regulatory" evidence="5">
    <location>
        <begin position="332"/>
        <end position="452"/>
    </location>
</feature>
<feature type="transmembrane region" description="Helical" evidence="4">
    <location>
        <begin position="20"/>
        <end position="41"/>
    </location>
</feature>
<dbReference type="RefSeq" id="WP_386775169.1">
    <property type="nucleotide sequence ID" value="NZ_JBHRUG010000029.1"/>
</dbReference>
<dbReference type="CDD" id="cd17546">
    <property type="entry name" value="REC_hyHK_CKI1_RcsC-like"/>
    <property type="match status" value="1"/>
</dbReference>
<keyword evidence="4" id="KW-0812">Transmembrane</keyword>
<comment type="caution">
    <text evidence="6">The sequence shown here is derived from an EMBL/GenBank/DDBJ whole genome shotgun (WGS) entry which is preliminary data.</text>
</comment>
<dbReference type="SMART" id="SM00448">
    <property type="entry name" value="REC"/>
    <property type="match status" value="1"/>
</dbReference>
<reference evidence="7" key="1">
    <citation type="journal article" date="2019" name="Int. J. Syst. Evol. Microbiol.">
        <title>The Global Catalogue of Microorganisms (GCM) 10K type strain sequencing project: providing services to taxonomists for standard genome sequencing and annotation.</title>
        <authorList>
            <consortium name="The Broad Institute Genomics Platform"/>
            <consortium name="The Broad Institute Genome Sequencing Center for Infectious Disease"/>
            <person name="Wu L."/>
            <person name="Ma J."/>
        </authorList>
    </citation>
    <scope>NUCLEOTIDE SEQUENCE [LARGE SCALE GENOMIC DNA]</scope>
    <source>
        <strain evidence="7">CECT 7698</strain>
    </source>
</reference>
<evidence type="ECO:0000256" key="4">
    <source>
        <dbReference type="SAM" id="Phobius"/>
    </source>
</evidence>
<keyword evidence="2" id="KW-0902">Two-component regulatory system</keyword>
<gene>
    <name evidence="6" type="ORF">ACFOEV_14550</name>
</gene>